<proteinExistence type="predicted"/>
<organism evidence="2 3">
    <name type="scientific">Noviherbaspirillum autotrophicum</name>
    <dbReference type="NCBI Taxonomy" id="709839"/>
    <lineage>
        <taxon>Bacteria</taxon>
        <taxon>Pseudomonadati</taxon>
        <taxon>Pseudomonadota</taxon>
        <taxon>Betaproteobacteria</taxon>
        <taxon>Burkholderiales</taxon>
        <taxon>Oxalobacteraceae</taxon>
        <taxon>Noviherbaspirillum</taxon>
    </lineage>
</organism>
<dbReference type="Proteomes" id="UP000031572">
    <property type="component" value="Unassembled WGS sequence"/>
</dbReference>
<comment type="caution">
    <text evidence="2">The sequence shown here is derived from an EMBL/GenBank/DDBJ whole genome shotgun (WGS) entry which is preliminary data.</text>
</comment>
<gene>
    <name evidence="2" type="ORF">TSA66_17010</name>
</gene>
<dbReference type="EMBL" id="JWJG01000028">
    <property type="protein sequence ID" value="KIF82112.1"/>
    <property type="molecule type" value="Genomic_DNA"/>
</dbReference>
<feature type="compositionally biased region" description="Polar residues" evidence="1">
    <location>
        <begin position="24"/>
        <end position="40"/>
    </location>
</feature>
<feature type="compositionally biased region" description="Basic and acidic residues" evidence="1">
    <location>
        <begin position="63"/>
        <end position="75"/>
    </location>
</feature>
<protein>
    <submittedName>
        <fullName evidence="2">Uncharacterized protein</fullName>
    </submittedName>
</protein>
<evidence type="ECO:0000313" key="3">
    <source>
        <dbReference type="Proteomes" id="UP000031572"/>
    </source>
</evidence>
<sequence length="95" mass="11095">MEKEDVMEQQTRHPLRDKHEHTQSPRQETPQDITQDTTAVDGTLRTHPIDGSQYLDVVEEQEYADRRPSAEEQKPRFSYLHNEEPEEPDEDAPPG</sequence>
<evidence type="ECO:0000313" key="2">
    <source>
        <dbReference type="EMBL" id="KIF82112.1"/>
    </source>
</evidence>
<reference evidence="2 3" key="1">
    <citation type="submission" date="2014-12" db="EMBL/GenBank/DDBJ databases">
        <title>Denitrispirillum autotrophicum gen. nov., sp. nov., Denitrifying, Facultatively Autotrophic Bacteria Isolated from Rice Paddy Soil.</title>
        <authorList>
            <person name="Ishii S."/>
            <person name="Ashida N."/>
            <person name="Ohno H."/>
            <person name="Otsuka S."/>
            <person name="Yokota A."/>
            <person name="Senoo K."/>
        </authorList>
    </citation>
    <scope>NUCLEOTIDE SEQUENCE [LARGE SCALE GENOMIC DNA]</scope>
    <source>
        <strain evidence="2 3">TSA66</strain>
    </source>
</reference>
<dbReference type="AlphaFoldDB" id="A0A0C1YNF0"/>
<feature type="compositionally biased region" description="Acidic residues" evidence="1">
    <location>
        <begin position="84"/>
        <end position="95"/>
    </location>
</feature>
<name>A0A0C1YNF0_9BURK</name>
<feature type="region of interest" description="Disordered" evidence="1">
    <location>
        <begin position="1"/>
        <end position="95"/>
    </location>
</feature>
<dbReference type="STRING" id="709839.TSA66_17010"/>
<evidence type="ECO:0000256" key="1">
    <source>
        <dbReference type="SAM" id="MobiDB-lite"/>
    </source>
</evidence>
<accession>A0A0C1YNF0</accession>
<keyword evidence="3" id="KW-1185">Reference proteome</keyword>